<keyword evidence="5" id="KW-0812">Transmembrane</keyword>
<dbReference type="PANTHER" id="PTHR21573">
    <property type="entry name" value="ER MEMBRANE PROTEIN COMPLEX SUBUNIT 1"/>
    <property type="match status" value="1"/>
</dbReference>
<organism evidence="14 15">
    <name type="scientific">Coprinopsis marcescibilis</name>
    <name type="common">Agaric fungus</name>
    <name type="synonym">Psathyrella marcescibilis</name>
    <dbReference type="NCBI Taxonomy" id="230819"/>
    <lineage>
        <taxon>Eukaryota</taxon>
        <taxon>Fungi</taxon>
        <taxon>Dikarya</taxon>
        <taxon>Basidiomycota</taxon>
        <taxon>Agaricomycotina</taxon>
        <taxon>Agaricomycetes</taxon>
        <taxon>Agaricomycetidae</taxon>
        <taxon>Agaricales</taxon>
        <taxon>Agaricineae</taxon>
        <taxon>Psathyrellaceae</taxon>
        <taxon>Coprinopsis</taxon>
    </lineage>
</organism>
<dbReference type="InterPro" id="IPR011047">
    <property type="entry name" value="Quinoprotein_ADH-like_sf"/>
</dbReference>
<comment type="subcellular location">
    <subcellularLocation>
        <location evidence="1">Endoplasmic reticulum membrane</location>
        <topology evidence="1">Single-pass type I membrane protein</topology>
    </subcellularLocation>
</comment>
<evidence type="ECO:0000256" key="9">
    <source>
        <dbReference type="ARBA" id="ARBA00023136"/>
    </source>
</evidence>
<sequence>MWLLSWFWLLCAFSISSLALHETDVGVVDWYKPLIGVPMWDSTFTAPAFAKIGNRDLIITATGSNVLAALSVEDGSVVWRYVFEREEKIMGYYPQDKVIATLSGPGGAIVRTFDIATGELLLERPLHSIREGLLLEPAFLGASLAFDSSSEDIFTVSNAHTVTRLDGTTGAEIWKWNSPHHASKAILIKVLSTPEAVYAIGAQTSLSKLTLQIFALSPTTGELIESRDVSSKVADAISGVFSYVEPASNQAIVAWAEEGSPRTLILDSHLQNKPTSIEGITTLAYLIDLGLSNHGQFLGQAFDGGSQIMQISPSGTNIVPIHDFDVRTLGVFFGGGLDRAGQPYIARTYWSTELNKVILDVIGGGEKQEFTLGFETNEDGIVDHFTFRVSDDKKPQVVVTSSTGAVQAFSPTDLQWSRQESLATAHLAEFVELPERIVTESTADKSEGFFARLIRQVVQAQNLPQYLINFIRRFVTGSYASATSSAVPQSQNGTLYRDAFGFRQIIVTATTYGKVFGIDSSNGNVLWSRSLGLGSAINVGGVVTPKKMYVIKTVSDGTDPEVVIIAERRNAYRMVATVVFHINALSGADLTGASTKPEFLEGIDILDRGSIESYLLEGEKKVVIVLSESLQPHLYPDNAETQEVFQKAQAQLSFPIRTLTDDGNQQIVGHKFGTGDRPVAYPTWSLTLPDGEQVQRMSPPATKGPIASLGKVLGNRTTLYKYLNPRLVTTFTVSPTRGLCGLYLLDATKGTVVYHTEVKAHSGVCDMQASLTENWLVYHYYEGEAFDGDVKGTKGYRLVTVELYEGHGLDEKTRSSDMSSYVKDSTEITAYEQSYIFPHAITTLAPTTTKFGITSKDFIFATKNNKIQSFPRRYLNPRRTRGKPTAEEQEEGLIVYDPLIPDDPKRVLSHDYQVAGIKRIVTAPAVLESTSMVFAFGLDMFLTRVAPSSTFDVLSENFNKAQLVITIGALAAAILFTKPMVQRKRLREKWYQ</sequence>
<evidence type="ECO:0000256" key="10">
    <source>
        <dbReference type="ARBA" id="ARBA00023180"/>
    </source>
</evidence>
<evidence type="ECO:0000256" key="1">
    <source>
        <dbReference type="ARBA" id="ARBA00004115"/>
    </source>
</evidence>
<dbReference type="Pfam" id="PF25293">
    <property type="entry name" value="Beta-prop_EMC1_N"/>
    <property type="match status" value="1"/>
</dbReference>
<dbReference type="STRING" id="230819.A0A5C3KEX2"/>
<evidence type="ECO:0000313" key="14">
    <source>
        <dbReference type="EMBL" id="TFK18337.1"/>
    </source>
</evidence>
<evidence type="ECO:0000256" key="8">
    <source>
        <dbReference type="ARBA" id="ARBA00022989"/>
    </source>
</evidence>
<evidence type="ECO:0000256" key="7">
    <source>
        <dbReference type="ARBA" id="ARBA00022824"/>
    </source>
</evidence>
<evidence type="ECO:0000256" key="6">
    <source>
        <dbReference type="ARBA" id="ARBA00022729"/>
    </source>
</evidence>
<dbReference type="InterPro" id="IPR011678">
    <property type="entry name" value="EMC1_C"/>
</dbReference>
<keyword evidence="8" id="KW-1133">Transmembrane helix</keyword>
<comment type="similarity">
    <text evidence="2">Belongs to the EMC1 family.</text>
</comment>
<proteinExistence type="inferred from homology"/>
<evidence type="ECO:0000256" key="5">
    <source>
        <dbReference type="ARBA" id="ARBA00022692"/>
    </source>
</evidence>
<dbReference type="GO" id="GO:0034975">
    <property type="term" value="P:protein folding in endoplasmic reticulum"/>
    <property type="evidence" value="ECO:0007669"/>
    <property type="project" value="TreeGrafter"/>
</dbReference>
<dbReference type="Proteomes" id="UP000307440">
    <property type="component" value="Unassembled WGS sequence"/>
</dbReference>
<dbReference type="InterPro" id="IPR018391">
    <property type="entry name" value="PQQ_b-propeller_rpt"/>
</dbReference>
<dbReference type="GO" id="GO:0072546">
    <property type="term" value="C:EMC complex"/>
    <property type="evidence" value="ECO:0007669"/>
    <property type="project" value="InterPro"/>
</dbReference>
<keyword evidence="10" id="KW-0325">Glycoprotein</keyword>
<keyword evidence="7" id="KW-0256">Endoplasmic reticulum</keyword>
<evidence type="ECO:0000256" key="2">
    <source>
        <dbReference type="ARBA" id="ARBA00007904"/>
    </source>
</evidence>
<accession>A0A5C3KEX2</accession>
<dbReference type="InterPro" id="IPR015943">
    <property type="entry name" value="WD40/YVTN_repeat-like_dom_sf"/>
</dbReference>
<evidence type="ECO:0000313" key="15">
    <source>
        <dbReference type="Proteomes" id="UP000307440"/>
    </source>
</evidence>
<protein>
    <recommendedName>
        <fullName evidence="4">ER membrane protein complex subunit 1</fullName>
    </recommendedName>
</protein>
<feature type="domain" description="ER membrane protein complex subunit 1 C-terminal" evidence="12">
    <location>
        <begin position="772"/>
        <end position="990"/>
    </location>
</feature>
<gene>
    <name evidence="14" type="ORF">FA15DRAFT_760660</name>
</gene>
<dbReference type="EMBL" id="ML210410">
    <property type="protein sequence ID" value="TFK18337.1"/>
    <property type="molecule type" value="Genomic_DNA"/>
</dbReference>
<dbReference type="OrthoDB" id="28092at2759"/>
<dbReference type="SMART" id="SM00564">
    <property type="entry name" value="PQQ"/>
    <property type="match status" value="2"/>
</dbReference>
<evidence type="ECO:0000259" key="12">
    <source>
        <dbReference type="Pfam" id="PF07774"/>
    </source>
</evidence>
<evidence type="ECO:0000259" key="13">
    <source>
        <dbReference type="Pfam" id="PF25293"/>
    </source>
</evidence>
<feature type="domain" description="EMC1 first beta-propeller" evidence="13">
    <location>
        <begin position="19"/>
        <end position="280"/>
    </location>
</feature>
<dbReference type="Gene3D" id="2.130.10.10">
    <property type="entry name" value="YVTN repeat-like/Quinoprotein amine dehydrogenase"/>
    <property type="match status" value="1"/>
</dbReference>
<evidence type="ECO:0000256" key="11">
    <source>
        <dbReference type="SAM" id="SignalP"/>
    </source>
</evidence>
<keyword evidence="9" id="KW-0472">Membrane</keyword>
<dbReference type="SUPFAM" id="SSF50998">
    <property type="entry name" value="Quinoprotein alcohol dehydrogenase-like"/>
    <property type="match status" value="1"/>
</dbReference>
<dbReference type="InterPro" id="IPR058545">
    <property type="entry name" value="Beta-prop_EMC1_1st"/>
</dbReference>
<dbReference type="AlphaFoldDB" id="A0A5C3KEX2"/>
<keyword evidence="15" id="KW-1185">Reference proteome</keyword>
<keyword evidence="6 11" id="KW-0732">Signal</keyword>
<comment type="subunit">
    <text evidence="3">Component of the ER membrane protein complex (EMC).</text>
</comment>
<evidence type="ECO:0000256" key="4">
    <source>
        <dbReference type="ARBA" id="ARBA00020824"/>
    </source>
</evidence>
<reference evidence="14 15" key="1">
    <citation type="journal article" date="2019" name="Nat. Ecol. Evol.">
        <title>Megaphylogeny resolves global patterns of mushroom evolution.</title>
        <authorList>
            <person name="Varga T."/>
            <person name="Krizsan K."/>
            <person name="Foldi C."/>
            <person name="Dima B."/>
            <person name="Sanchez-Garcia M."/>
            <person name="Sanchez-Ramirez S."/>
            <person name="Szollosi G.J."/>
            <person name="Szarkandi J.G."/>
            <person name="Papp V."/>
            <person name="Albert L."/>
            <person name="Andreopoulos W."/>
            <person name="Angelini C."/>
            <person name="Antonin V."/>
            <person name="Barry K.W."/>
            <person name="Bougher N.L."/>
            <person name="Buchanan P."/>
            <person name="Buyck B."/>
            <person name="Bense V."/>
            <person name="Catcheside P."/>
            <person name="Chovatia M."/>
            <person name="Cooper J."/>
            <person name="Damon W."/>
            <person name="Desjardin D."/>
            <person name="Finy P."/>
            <person name="Geml J."/>
            <person name="Haridas S."/>
            <person name="Hughes K."/>
            <person name="Justo A."/>
            <person name="Karasinski D."/>
            <person name="Kautmanova I."/>
            <person name="Kiss B."/>
            <person name="Kocsube S."/>
            <person name="Kotiranta H."/>
            <person name="LaButti K.M."/>
            <person name="Lechner B.E."/>
            <person name="Liimatainen K."/>
            <person name="Lipzen A."/>
            <person name="Lukacs Z."/>
            <person name="Mihaltcheva S."/>
            <person name="Morgado L.N."/>
            <person name="Niskanen T."/>
            <person name="Noordeloos M.E."/>
            <person name="Ohm R.A."/>
            <person name="Ortiz-Santana B."/>
            <person name="Ovrebo C."/>
            <person name="Racz N."/>
            <person name="Riley R."/>
            <person name="Savchenko A."/>
            <person name="Shiryaev A."/>
            <person name="Soop K."/>
            <person name="Spirin V."/>
            <person name="Szebenyi C."/>
            <person name="Tomsovsky M."/>
            <person name="Tulloss R.E."/>
            <person name="Uehling J."/>
            <person name="Grigoriev I.V."/>
            <person name="Vagvolgyi C."/>
            <person name="Papp T."/>
            <person name="Martin F.M."/>
            <person name="Miettinen O."/>
            <person name="Hibbett D.S."/>
            <person name="Nagy L.G."/>
        </authorList>
    </citation>
    <scope>NUCLEOTIDE SEQUENCE [LARGE SCALE GENOMIC DNA]</scope>
    <source>
        <strain evidence="14 15">CBS 121175</strain>
    </source>
</reference>
<evidence type="ECO:0000256" key="3">
    <source>
        <dbReference type="ARBA" id="ARBA00011276"/>
    </source>
</evidence>
<name>A0A5C3KEX2_COPMA</name>
<dbReference type="InterPro" id="IPR026895">
    <property type="entry name" value="EMC1"/>
</dbReference>
<dbReference type="PANTHER" id="PTHR21573:SF0">
    <property type="entry name" value="ER MEMBRANE PROTEIN COMPLEX SUBUNIT 1"/>
    <property type="match status" value="1"/>
</dbReference>
<feature type="chain" id="PRO_5022820449" description="ER membrane protein complex subunit 1" evidence="11">
    <location>
        <begin position="20"/>
        <end position="992"/>
    </location>
</feature>
<dbReference type="Pfam" id="PF07774">
    <property type="entry name" value="EMC1_C"/>
    <property type="match status" value="1"/>
</dbReference>
<feature type="signal peptide" evidence="11">
    <location>
        <begin position="1"/>
        <end position="19"/>
    </location>
</feature>